<gene>
    <name evidence="2" type="ORF">SP6_23_00580</name>
</gene>
<comment type="caution">
    <text evidence="2">The sequence shown here is derived from an EMBL/GenBank/DDBJ whole genome shotgun (WGS) entry which is preliminary data.</text>
</comment>
<sequence length="119" mass="13381">MFRGLIAWMDRDWARQDYNVTFRSWQRVLWVLPVLVSLILADMLEVFGLPSNGAVGLTIFAFGVVTSLVVTAVSLYRWAMGYGRSDYQERKAAELKAALAARRAGSNGVNRNPKGKKDR</sequence>
<feature type="transmembrane region" description="Helical" evidence="1">
    <location>
        <begin position="54"/>
        <end position="76"/>
    </location>
</feature>
<accession>A0A0C9NFZ9</accession>
<feature type="transmembrane region" description="Helical" evidence="1">
    <location>
        <begin position="28"/>
        <end position="48"/>
    </location>
</feature>
<evidence type="ECO:0000256" key="1">
    <source>
        <dbReference type="SAM" id="Phobius"/>
    </source>
</evidence>
<dbReference type="RefSeq" id="WP_007406571.1">
    <property type="nucleotide sequence ID" value="NZ_BBJS01000023.1"/>
</dbReference>
<keyword evidence="1" id="KW-0472">Membrane</keyword>
<dbReference type="GeneID" id="78527316"/>
<keyword evidence="3" id="KW-1185">Reference proteome</keyword>
<evidence type="ECO:0000313" key="3">
    <source>
        <dbReference type="Proteomes" id="UP000032025"/>
    </source>
</evidence>
<keyword evidence="1" id="KW-0812">Transmembrane</keyword>
<protein>
    <submittedName>
        <fullName evidence="2">DNA, contig: SP623</fullName>
    </submittedName>
</protein>
<keyword evidence="1" id="KW-1133">Transmembrane helix</keyword>
<evidence type="ECO:0000313" key="2">
    <source>
        <dbReference type="EMBL" id="GAN13658.1"/>
    </source>
</evidence>
<dbReference type="AlphaFoldDB" id="A0A0C9NFZ9"/>
<name>A0A0C9NFZ9_SPHPI</name>
<reference evidence="2 3" key="1">
    <citation type="submission" date="2014-08" db="EMBL/GenBank/DDBJ databases">
        <title>Whole genome shotgun sequence of Sphingomonas paucimobilis NBRC 13935.</title>
        <authorList>
            <person name="Hosoyama A."/>
            <person name="Hashimoto M."/>
            <person name="Hosoyama Y."/>
            <person name="Noguchi M."/>
            <person name="Uohara A."/>
            <person name="Ohji S."/>
            <person name="Katano-Makiyama Y."/>
            <person name="Ichikawa N."/>
            <person name="Kimura A."/>
            <person name="Yamazoe A."/>
            <person name="Fujita N."/>
        </authorList>
    </citation>
    <scope>NUCLEOTIDE SEQUENCE [LARGE SCALE GENOMIC DNA]</scope>
    <source>
        <strain evidence="2 3">NBRC 13935</strain>
    </source>
</reference>
<organism evidence="2 3">
    <name type="scientific">Sphingomonas paucimobilis NBRC 13935</name>
    <dbReference type="NCBI Taxonomy" id="1219050"/>
    <lineage>
        <taxon>Bacteria</taxon>
        <taxon>Pseudomonadati</taxon>
        <taxon>Pseudomonadota</taxon>
        <taxon>Alphaproteobacteria</taxon>
        <taxon>Sphingomonadales</taxon>
        <taxon>Sphingomonadaceae</taxon>
        <taxon>Sphingomonas</taxon>
    </lineage>
</organism>
<dbReference type="Proteomes" id="UP000032025">
    <property type="component" value="Unassembled WGS sequence"/>
</dbReference>
<dbReference type="EMBL" id="BBJS01000023">
    <property type="protein sequence ID" value="GAN13658.1"/>
    <property type="molecule type" value="Genomic_DNA"/>
</dbReference>
<proteinExistence type="predicted"/>